<evidence type="ECO:0000313" key="10">
    <source>
        <dbReference type="Proteomes" id="UP000325155"/>
    </source>
</evidence>
<dbReference type="GO" id="GO:1990904">
    <property type="term" value="C:ribonucleoprotein complex"/>
    <property type="evidence" value="ECO:0007669"/>
    <property type="project" value="UniProtKB-KW"/>
</dbReference>
<accession>A0A5C0UDY5</accession>
<keyword evidence="5 7" id="KW-0687">Ribonucleoprotein</keyword>
<evidence type="ECO:0000256" key="4">
    <source>
        <dbReference type="ARBA" id="ARBA00022980"/>
    </source>
</evidence>
<keyword evidence="10" id="KW-1185">Reference proteome</keyword>
<dbReference type="GO" id="GO:0003735">
    <property type="term" value="F:structural constituent of ribosome"/>
    <property type="evidence" value="ECO:0007669"/>
    <property type="project" value="InterPro"/>
</dbReference>
<dbReference type="InterPro" id="IPR005813">
    <property type="entry name" value="Ribosomal_bL20"/>
</dbReference>
<gene>
    <name evidence="7 9" type="primary">rplT</name>
    <name evidence="9" type="ORF">FZC35_01115</name>
</gene>
<dbReference type="NCBIfam" id="TIGR01032">
    <property type="entry name" value="rplT_bact"/>
    <property type="match status" value="1"/>
</dbReference>
<organism evidence="9 10">
    <name type="scientific">Candidatus Cytomitobacter indipagum</name>
    <dbReference type="NCBI Taxonomy" id="2601575"/>
    <lineage>
        <taxon>Bacteria</taxon>
        <taxon>Pseudomonadati</taxon>
        <taxon>Pseudomonadota</taxon>
        <taxon>Alphaproteobacteria</taxon>
        <taxon>Holosporales</taxon>
        <taxon>Holosporaceae</taxon>
        <taxon>Candidatus Cytomitobacter</taxon>
    </lineage>
</organism>
<dbReference type="OrthoDB" id="9808966at2"/>
<evidence type="ECO:0000256" key="7">
    <source>
        <dbReference type="HAMAP-Rule" id="MF_00382"/>
    </source>
</evidence>
<dbReference type="PANTHER" id="PTHR10986">
    <property type="entry name" value="39S RIBOSOMAL PROTEIN L20"/>
    <property type="match status" value="1"/>
</dbReference>
<evidence type="ECO:0000256" key="2">
    <source>
        <dbReference type="ARBA" id="ARBA00022730"/>
    </source>
</evidence>
<dbReference type="InterPro" id="IPR035566">
    <property type="entry name" value="Ribosomal_protein_bL20_C"/>
</dbReference>
<dbReference type="AlphaFoldDB" id="A0A5C0UDY5"/>
<keyword evidence="2 7" id="KW-0699">rRNA-binding</keyword>
<name>A0A5C0UDY5_9PROT</name>
<dbReference type="Proteomes" id="UP000325155">
    <property type="component" value="Chromosome"/>
</dbReference>
<dbReference type="GO" id="GO:0005840">
    <property type="term" value="C:ribosome"/>
    <property type="evidence" value="ECO:0007669"/>
    <property type="project" value="UniProtKB-KW"/>
</dbReference>
<dbReference type="PROSITE" id="PS00937">
    <property type="entry name" value="RIBOSOMAL_L20"/>
    <property type="match status" value="1"/>
</dbReference>
<evidence type="ECO:0000256" key="6">
    <source>
        <dbReference type="ARBA" id="ARBA00035172"/>
    </source>
</evidence>
<dbReference type="PRINTS" id="PR00062">
    <property type="entry name" value="RIBOSOMALL20"/>
</dbReference>
<dbReference type="InterPro" id="IPR049946">
    <property type="entry name" value="RIBOSOMAL_L20_CS"/>
</dbReference>
<dbReference type="RefSeq" id="WP_148980826.1">
    <property type="nucleotide sequence ID" value="NZ_CP043315.1"/>
</dbReference>
<protein>
    <recommendedName>
        <fullName evidence="6 7">Large ribosomal subunit protein bL20</fullName>
    </recommendedName>
</protein>
<evidence type="ECO:0000256" key="3">
    <source>
        <dbReference type="ARBA" id="ARBA00022884"/>
    </source>
</evidence>
<dbReference type="GO" id="GO:0019843">
    <property type="term" value="F:rRNA binding"/>
    <property type="evidence" value="ECO:0007669"/>
    <property type="project" value="UniProtKB-UniRule"/>
</dbReference>
<dbReference type="KEGG" id="cip:FZC35_01115"/>
<dbReference type="EMBL" id="CP043315">
    <property type="protein sequence ID" value="QEK37979.1"/>
    <property type="molecule type" value="Genomic_DNA"/>
</dbReference>
<evidence type="ECO:0000256" key="5">
    <source>
        <dbReference type="ARBA" id="ARBA00023274"/>
    </source>
</evidence>
<dbReference type="SUPFAM" id="SSF74731">
    <property type="entry name" value="Ribosomal protein L20"/>
    <property type="match status" value="1"/>
</dbReference>
<evidence type="ECO:0000256" key="1">
    <source>
        <dbReference type="ARBA" id="ARBA00007698"/>
    </source>
</evidence>
<dbReference type="Gene3D" id="1.10.1900.20">
    <property type="entry name" value="Ribosomal protein L20"/>
    <property type="match status" value="1"/>
</dbReference>
<comment type="similarity">
    <text evidence="1 7 8">Belongs to the bacterial ribosomal protein bL20 family.</text>
</comment>
<reference evidence="9 10" key="1">
    <citation type="submission" date="2019-08" db="EMBL/GenBank/DDBJ databases">
        <title>Highly reduced genomes of protist endosymbionts show evolutionary convergence.</title>
        <authorList>
            <person name="George E."/>
            <person name="Husnik F."/>
            <person name="Tashyreva D."/>
            <person name="Prokopchuk G."/>
            <person name="Horak A."/>
            <person name="Kwong W.K."/>
            <person name="Lukes J."/>
            <person name="Keeling P.J."/>
        </authorList>
    </citation>
    <scope>NUCLEOTIDE SEQUENCE [LARGE SCALE GENOMIC DNA]</scope>
    <source>
        <strain evidence="9">1605</strain>
    </source>
</reference>
<dbReference type="FunFam" id="1.10.1900.20:FF:000001">
    <property type="entry name" value="50S ribosomal protein L20"/>
    <property type="match status" value="1"/>
</dbReference>
<dbReference type="HAMAP" id="MF_00382">
    <property type="entry name" value="Ribosomal_bL20"/>
    <property type="match status" value="1"/>
</dbReference>
<dbReference type="GO" id="GO:0000027">
    <property type="term" value="P:ribosomal large subunit assembly"/>
    <property type="evidence" value="ECO:0007669"/>
    <property type="project" value="UniProtKB-UniRule"/>
</dbReference>
<dbReference type="GO" id="GO:0006412">
    <property type="term" value="P:translation"/>
    <property type="evidence" value="ECO:0007669"/>
    <property type="project" value="InterPro"/>
</dbReference>
<sequence>MTRIKRGTNKNRRHKKILEASKGYQGRSSTCYRIAKLRVEKAWQYEYRDRRNKKRDFRRLWVQRINAATRSLGMNYSRFMNCLKKSEIDLNRKMLSEIAIAHPTQFKSLFDQVASFA</sequence>
<dbReference type="CDD" id="cd07026">
    <property type="entry name" value="Ribosomal_L20"/>
    <property type="match status" value="1"/>
</dbReference>
<keyword evidence="4 7" id="KW-0689">Ribosomal protein</keyword>
<dbReference type="Pfam" id="PF00453">
    <property type="entry name" value="Ribosomal_L20"/>
    <property type="match status" value="1"/>
</dbReference>
<comment type="function">
    <text evidence="7 8">Binds directly to 23S ribosomal RNA and is necessary for the in vitro assembly process of the 50S ribosomal subunit. It is not involved in the protein synthesizing functions of that subunit.</text>
</comment>
<evidence type="ECO:0000313" key="9">
    <source>
        <dbReference type="EMBL" id="QEK37979.1"/>
    </source>
</evidence>
<proteinExistence type="inferred from homology"/>
<keyword evidence="3 7" id="KW-0694">RNA-binding</keyword>
<dbReference type="Gene3D" id="6.10.160.10">
    <property type="match status" value="1"/>
</dbReference>
<evidence type="ECO:0000256" key="8">
    <source>
        <dbReference type="RuleBase" id="RU000560"/>
    </source>
</evidence>